<dbReference type="InterPro" id="IPR045139">
    <property type="entry name" value="Aladin"/>
</dbReference>
<evidence type="ECO:0000256" key="1">
    <source>
        <dbReference type="SAM" id="MobiDB-lite"/>
    </source>
</evidence>
<sequence length="268" mass="28751">MPSFPPPGAVTICEINRDLVASDALSDDRAKDAYGNVLGMIFSPIPFQPDALLANGQPPAADQDEPAAPETAPAAGLASTITEFFKKMIFPPLDVNSKEPCILTSDHQTDVRAVEWRPNSGKMIAVGCRGGICLWSASYPGNVPFMKSGVTSSSLSSFPRVHLSQFGMFLKGANWDPEGRVALLSFSNSTTLGSIHFSSKPPSLDAHLLPVELPEISSLIVSRGIEKMAWDASGERLAISFKDGNEMYRGLVAVYDVRRSPLISLSLV</sequence>
<dbReference type="SUPFAM" id="SSF82171">
    <property type="entry name" value="DPP6 N-terminal domain-like"/>
    <property type="match status" value="1"/>
</dbReference>
<dbReference type="GO" id="GO:0006913">
    <property type="term" value="P:nucleocytoplasmic transport"/>
    <property type="evidence" value="ECO:0007669"/>
    <property type="project" value="TreeGrafter"/>
</dbReference>
<reference evidence="2" key="1">
    <citation type="journal article" date="2018" name="DNA Res.">
        <title>Multiple hybrid de novo genome assembly of finger millet, an orphan allotetraploid crop.</title>
        <authorList>
            <person name="Hatakeyama M."/>
            <person name="Aluri S."/>
            <person name="Balachadran M.T."/>
            <person name="Sivarajan S.R."/>
            <person name="Patrignani A."/>
            <person name="Gruter S."/>
            <person name="Poveda L."/>
            <person name="Shimizu-Inatsugi R."/>
            <person name="Baeten J."/>
            <person name="Francoijs K.J."/>
            <person name="Nataraja K.N."/>
            <person name="Reddy Y.A.N."/>
            <person name="Phadnis S."/>
            <person name="Ravikumar R.L."/>
            <person name="Schlapbach R."/>
            <person name="Sreeman S.M."/>
            <person name="Shimizu K.K."/>
        </authorList>
    </citation>
    <scope>NUCLEOTIDE SEQUENCE</scope>
</reference>
<evidence type="ECO:0000313" key="2">
    <source>
        <dbReference type="EMBL" id="GJN28397.1"/>
    </source>
</evidence>
<organism evidence="2 3">
    <name type="scientific">Eleusine coracana subsp. coracana</name>
    <dbReference type="NCBI Taxonomy" id="191504"/>
    <lineage>
        <taxon>Eukaryota</taxon>
        <taxon>Viridiplantae</taxon>
        <taxon>Streptophyta</taxon>
        <taxon>Embryophyta</taxon>
        <taxon>Tracheophyta</taxon>
        <taxon>Spermatophyta</taxon>
        <taxon>Magnoliopsida</taxon>
        <taxon>Liliopsida</taxon>
        <taxon>Poales</taxon>
        <taxon>Poaceae</taxon>
        <taxon>PACMAD clade</taxon>
        <taxon>Chloridoideae</taxon>
        <taxon>Cynodonteae</taxon>
        <taxon>Eleusininae</taxon>
        <taxon>Eleusine</taxon>
    </lineage>
</organism>
<dbReference type="EMBL" id="BQKI01000080">
    <property type="protein sequence ID" value="GJN28397.1"/>
    <property type="molecule type" value="Genomic_DNA"/>
</dbReference>
<comment type="caution">
    <text evidence="2">The sequence shown here is derived from an EMBL/GenBank/DDBJ whole genome shotgun (WGS) entry which is preliminary data.</text>
</comment>
<evidence type="ECO:0008006" key="4">
    <source>
        <dbReference type="Google" id="ProtNLM"/>
    </source>
</evidence>
<keyword evidence="3" id="KW-1185">Reference proteome</keyword>
<proteinExistence type="predicted"/>
<dbReference type="PANTHER" id="PTHR14494:SF0">
    <property type="entry name" value="ALADIN"/>
    <property type="match status" value="1"/>
</dbReference>
<gene>
    <name evidence="2" type="primary">gb16511</name>
    <name evidence="2" type="ORF">PR202_gb16511</name>
</gene>
<accession>A0AAV5F031</accession>
<feature type="region of interest" description="Disordered" evidence="1">
    <location>
        <begin position="53"/>
        <end position="73"/>
    </location>
</feature>
<name>A0AAV5F031_ELECO</name>
<dbReference type="Gene3D" id="2.130.10.10">
    <property type="entry name" value="YVTN repeat-like/Quinoprotein amine dehydrogenase"/>
    <property type="match status" value="1"/>
</dbReference>
<protein>
    <recommendedName>
        <fullName evidence="4">Aladin</fullName>
    </recommendedName>
</protein>
<reference evidence="2" key="2">
    <citation type="submission" date="2021-12" db="EMBL/GenBank/DDBJ databases">
        <title>Resequencing data analysis of finger millet.</title>
        <authorList>
            <person name="Hatakeyama M."/>
            <person name="Aluri S."/>
            <person name="Balachadran M.T."/>
            <person name="Sivarajan S.R."/>
            <person name="Poveda L."/>
            <person name="Shimizu-Inatsugi R."/>
            <person name="Schlapbach R."/>
            <person name="Sreeman S.M."/>
            <person name="Shimizu K.K."/>
        </authorList>
    </citation>
    <scope>NUCLEOTIDE SEQUENCE</scope>
</reference>
<dbReference type="Proteomes" id="UP001054889">
    <property type="component" value="Unassembled WGS sequence"/>
</dbReference>
<dbReference type="GO" id="GO:0005643">
    <property type="term" value="C:nuclear pore"/>
    <property type="evidence" value="ECO:0007669"/>
    <property type="project" value="TreeGrafter"/>
</dbReference>
<evidence type="ECO:0000313" key="3">
    <source>
        <dbReference type="Proteomes" id="UP001054889"/>
    </source>
</evidence>
<dbReference type="InterPro" id="IPR015943">
    <property type="entry name" value="WD40/YVTN_repeat-like_dom_sf"/>
</dbReference>
<dbReference type="PANTHER" id="PTHR14494">
    <property type="entry name" value="ALADIN/ADRACALIN/AAAS"/>
    <property type="match status" value="1"/>
</dbReference>
<dbReference type="AlphaFoldDB" id="A0AAV5F031"/>